<dbReference type="InterPro" id="IPR029063">
    <property type="entry name" value="SAM-dependent_MTases_sf"/>
</dbReference>
<evidence type="ECO:0000313" key="2">
    <source>
        <dbReference type="Proteomes" id="UP000193827"/>
    </source>
</evidence>
<evidence type="ECO:0008006" key="3">
    <source>
        <dbReference type="Google" id="ProtNLM"/>
    </source>
</evidence>
<dbReference type="EMBL" id="FWFL01000007">
    <property type="protein sequence ID" value="SLN53590.1"/>
    <property type="molecule type" value="Genomic_DNA"/>
</dbReference>
<accession>A0A1Y5T6G0</accession>
<dbReference type="Proteomes" id="UP000193827">
    <property type="component" value="Unassembled WGS sequence"/>
</dbReference>
<name>A0A1Y5T6G0_9RHOB</name>
<reference evidence="1 2" key="1">
    <citation type="submission" date="2017-03" db="EMBL/GenBank/DDBJ databases">
        <authorList>
            <person name="Afonso C.L."/>
            <person name="Miller P.J."/>
            <person name="Scott M.A."/>
            <person name="Spackman E."/>
            <person name="Goraichik I."/>
            <person name="Dimitrov K.M."/>
            <person name="Suarez D.L."/>
            <person name="Swayne D.E."/>
        </authorList>
    </citation>
    <scope>NUCLEOTIDE SEQUENCE [LARGE SCALE GENOMIC DNA]</scope>
    <source>
        <strain evidence="1 2">CECT 8287</strain>
    </source>
</reference>
<keyword evidence="2" id="KW-1185">Reference proteome</keyword>
<gene>
    <name evidence="1" type="ORF">PEL8287_02844</name>
</gene>
<sequence length="297" mass="33112">MKFFKKRRSGHQGETISTLIQNLIADIKNPDAHMRLASEYASAGRPALAHAIESSASFLQGAERALDGQYPVVKNDDLLSLNHNQYYRFLTLQQAVRDMAQGLEHPSLLDIGGGGGELASFLPECEYFLADPGTNGISSDHVSFFKKPFDFVVACHVLEHIPQDLRWDFLDGLVALSQHGLVLLNPFHNDFSPQIEGLELVVDLIGADWAKEHLQFTLPKQSDVEDWAAARGHSISVEVNGTQPFSLVAEFNDFYMSKLQAQSDRQKINRFLNKTISKNIDNKEIPTALLVKIVPKT</sequence>
<dbReference type="Pfam" id="PF13489">
    <property type="entry name" value="Methyltransf_23"/>
    <property type="match status" value="1"/>
</dbReference>
<dbReference type="SUPFAM" id="SSF53335">
    <property type="entry name" value="S-adenosyl-L-methionine-dependent methyltransferases"/>
    <property type="match status" value="1"/>
</dbReference>
<proteinExistence type="predicted"/>
<evidence type="ECO:0000313" key="1">
    <source>
        <dbReference type="EMBL" id="SLN53590.1"/>
    </source>
</evidence>
<dbReference type="OrthoDB" id="161159at2"/>
<organism evidence="1 2">
    <name type="scientific">Roseovarius litorisediminis</name>
    <dbReference type="NCBI Taxonomy" id="1312363"/>
    <lineage>
        <taxon>Bacteria</taxon>
        <taxon>Pseudomonadati</taxon>
        <taxon>Pseudomonadota</taxon>
        <taxon>Alphaproteobacteria</taxon>
        <taxon>Rhodobacterales</taxon>
        <taxon>Roseobacteraceae</taxon>
        <taxon>Roseovarius</taxon>
    </lineage>
</organism>
<protein>
    <recommendedName>
        <fullName evidence="3">Methyltransferase domain-containing protein</fullName>
    </recommendedName>
</protein>
<dbReference type="AlphaFoldDB" id="A0A1Y5T6G0"/>
<dbReference type="RefSeq" id="WP_085893066.1">
    <property type="nucleotide sequence ID" value="NZ_FWFL01000007.1"/>
</dbReference>
<dbReference type="Gene3D" id="3.40.50.150">
    <property type="entry name" value="Vaccinia Virus protein VP39"/>
    <property type="match status" value="1"/>
</dbReference>